<protein>
    <recommendedName>
        <fullName evidence="2">RING-type E3 ubiquitin transferase</fullName>
        <ecNumber evidence="2">2.3.2.27</ecNumber>
    </recommendedName>
</protein>
<organism evidence="11 12">
    <name type="scientific">Theobroma cacao</name>
    <name type="common">Cacao</name>
    <name type="synonym">Cocoa</name>
    <dbReference type="NCBI Taxonomy" id="3641"/>
    <lineage>
        <taxon>Eukaryota</taxon>
        <taxon>Viridiplantae</taxon>
        <taxon>Streptophyta</taxon>
        <taxon>Embryophyta</taxon>
        <taxon>Tracheophyta</taxon>
        <taxon>Spermatophyta</taxon>
        <taxon>Magnoliopsida</taxon>
        <taxon>eudicotyledons</taxon>
        <taxon>Gunneridae</taxon>
        <taxon>Pentapetalae</taxon>
        <taxon>rosids</taxon>
        <taxon>malvids</taxon>
        <taxon>Malvales</taxon>
        <taxon>Malvaceae</taxon>
        <taxon>Byttnerioideae</taxon>
        <taxon>Theobroma</taxon>
    </lineage>
</organism>
<keyword evidence="3" id="KW-0808">Transferase</keyword>
<dbReference type="PROSITE" id="PS50089">
    <property type="entry name" value="ZF_RING_2"/>
    <property type="match status" value="1"/>
</dbReference>
<dbReference type="SUPFAM" id="SSF57850">
    <property type="entry name" value="RING/U-box"/>
    <property type="match status" value="1"/>
</dbReference>
<dbReference type="HOGENOM" id="CLU_081123_0_0_1"/>
<feature type="region of interest" description="Disordered" evidence="9">
    <location>
        <begin position="81"/>
        <end position="100"/>
    </location>
</feature>
<dbReference type="InterPro" id="IPR001841">
    <property type="entry name" value="Znf_RING"/>
</dbReference>
<dbReference type="PANTHER" id="PTHR46463">
    <property type="entry name" value="ZINC FINGER, RING/FYVE/PHD-TYPE"/>
    <property type="match status" value="1"/>
</dbReference>
<dbReference type="Pfam" id="PF13639">
    <property type="entry name" value="zf-RING_2"/>
    <property type="match status" value="1"/>
</dbReference>
<feature type="domain" description="RING-type" evidence="10">
    <location>
        <begin position="158"/>
        <end position="198"/>
    </location>
</feature>
<dbReference type="AlphaFoldDB" id="A0A061EB51"/>
<dbReference type="Proteomes" id="UP000026915">
    <property type="component" value="Chromosome 2"/>
</dbReference>
<dbReference type="eggNOG" id="KOG0800">
    <property type="taxonomic scope" value="Eukaryota"/>
</dbReference>
<proteinExistence type="predicted"/>
<evidence type="ECO:0000256" key="7">
    <source>
        <dbReference type="ARBA" id="ARBA00022833"/>
    </source>
</evidence>
<evidence type="ECO:0000256" key="3">
    <source>
        <dbReference type="ARBA" id="ARBA00022679"/>
    </source>
</evidence>
<evidence type="ECO:0000256" key="5">
    <source>
        <dbReference type="ARBA" id="ARBA00022771"/>
    </source>
</evidence>
<evidence type="ECO:0000256" key="6">
    <source>
        <dbReference type="ARBA" id="ARBA00022786"/>
    </source>
</evidence>
<dbReference type="GO" id="GO:0004842">
    <property type="term" value="F:ubiquitin-protein transferase activity"/>
    <property type="evidence" value="ECO:0000318"/>
    <property type="project" value="GO_Central"/>
</dbReference>
<evidence type="ECO:0000256" key="2">
    <source>
        <dbReference type="ARBA" id="ARBA00012483"/>
    </source>
</evidence>
<keyword evidence="12" id="KW-1185">Reference proteome</keyword>
<keyword evidence="6" id="KW-0833">Ubl conjugation pathway</keyword>
<dbReference type="PANTHER" id="PTHR46463:SF93">
    <property type="entry name" value="OS11G0629300 PROTEIN"/>
    <property type="match status" value="1"/>
</dbReference>
<evidence type="ECO:0000256" key="9">
    <source>
        <dbReference type="SAM" id="MobiDB-lite"/>
    </source>
</evidence>
<dbReference type="OMA" id="IRDPEQH"/>
<dbReference type="InParanoid" id="A0A061EB51"/>
<keyword evidence="7" id="KW-0862">Zinc</keyword>
<gene>
    <name evidence="11" type="ORF">TCM_011474</name>
</gene>
<dbReference type="InterPro" id="IPR013083">
    <property type="entry name" value="Znf_RING/FYVE/PHD"/>
</dbReference>
<evidence type="ECO:0000256" key="1">
    <source>
        <dbReference type="ARBA" id="ARBA00000900"/>
    </source>
</evidence>
<evidence type="ECO:0000256" key="8">
    <source>
        <dbReference type="PROSITE-ProRule" id="PRU00175"/>
    </source>
</evidence>
<reference evidence="11 12" key="1">
    <citation type="journal article" date="2013" name="Genome Biol.">
        <title>The genome sequence of the most widely cultivated cacao type and its use to identify candidate genes regulating pod color.</title>
        <authorList>
            <person name="Motamayor J.C."/>
            <person name="Mockaitis K."/>
            <person name="Schmutz J."/>
            <person name="Haiminen N."/>
            <person name="Iii D.L."/>
            <person name="Cornejo O."/>
            <person name="Findley S.D."/>
            <person name="Zheng P."/>
            <person name="Utro F."/>
            <person name="Royaert S."/>
            <person name="Saski C."/>
            <person name="Jenkins J."/>
            <person name="Podicheti R."/>
            <person name="Zhao M."/>
            <person name="Scheffler B.E."/>
            <person name="Stack J.C."/>
            <person name="Feltus F.A."/>
            <person name="Mustiga G.M."/>
            <person name="Amores F."/>
            <person name="Phillips W."/>
            <person name="Marelli J.P."/>
            <person name="May G.D."/>
            <person name="Shapiro H."/>
            <person name="Ma J."/>
            <person name="Bustamante C.D."/>
            <person name="Schnell R.J."/>
            <person name="Main D."/>
            <person name="Gilbert D."/>
            <person name="Parida L."/>
            <person name="Kuhn D.N."/>
        </authorList>
    </citation>
    <scope>NUCLEOTIDE SEQUENCE [LARGE SCALE GENOMIC DNA]</scope>
    <source>
        <strain evidence="12">cv. Matina 1-6</strain>
    </source>
</reference>
<dbReference type="GO" id="GO:0061630">
    <property type="term" value="F:ubiquitin protein ligase activity"/>
    <property type="evidence" value="ECO:0007669"/>
    <property type="project" value="UniProtKB-EC"/>
</dbReference>
<evidence type="ECO:0000313" key="12">
    <source>
        <dbReference type="Proteomes" id="UP000026915"/>
    </source>
</evidence>
<keyword evidence="5 8" id="KW-0863">Zinc-finger</keyword>
<evidence type="ECO:0000313" key="11">
    <source>
        <dbReference type="EMBL" id="EOY01627.1"/>
    </source>
</evidence>
<dbReference type="GO" id="GO:0008270">
    <property type="term" value="F:zinc ion binding"/>
    <property type="evidence" value="ECO:0007669"/>
    <property type="project" value="UniProtKB-KW"/>
</dbReference>
<accession>A0A061EB51</accession>
<evidence type="ECO:0000259" key="10">
    <source>
        <dbReference type="PROSITE" id="PS50089"/>
    </source>
</evidence>
<sequence length="208" mass="23185">MAIICCCIHIRDHEDEIPTSHIRSSLKRIIRTLVRKHTELFGNGQSDAPVSTAQVASPLSFDVASDDIQLDTATTPPRPLHFAADATRPSQQQDGQVREHKNNQVIDLEHASKGNESAELQCEGISTACCSEPQLKFSSEKSEAEVARACEESEDDVCPTCLEEYIPDNPRIVLRCSHSYHLGCIYEWMERSENCPICGMVMEFHEAA</sequence>
<keyword evidence="4" id="KW-0479">Metal-binding</keyword>
<dbReference type="SMART" id="SM00184">
    <property type="entry name" value="RING"/>
    <property type="match status" value="1"/>
</dbReference>
<evidence type="ECO:0000256" key="4">
    <source>
        <dbReference type="ARBA" id="ARBA00022723"/>
    </source>
</evidence>
<dbReference type="Gramene" id="EOY01627">
    <property type="protein sequence ID" value="EOY01627"/>
    <property type="gene ID" value="TCM_011474"/>
</dbReference>
<name>A0A061EB51_THECC</name>
<dbReference type="EMBL" id="CM001880">
    <property type="protein sequence ID" value="EOY01627.1"/>
    <property type="molecule type" value="Genomic_DNA"/>
</dbReference>
<dbReference type="EC" id="2.3.2.27" evidence="2"/>
<dbReference type="Gene3D" id="3.30.40.10">
    <property type="entry name" value="Zinc/RING finger domain, C3HC4 (zinc finger)"/>
    <property type="match status" value="1"/>
</dbReference>
<comment type="catalytic activity">
    <reaction evidence="1">
        <text>S-ubiquitinyl-[E2 ubiquitin-conjugating enzyme]-L-cysteine + [acceptor protein]-L-lysine = [E2 ubiquitin-conjugating enzyme]-L-cysteine + N(6)-ubiquitinyl-[acceptor protein]-L-lysine.</text>
        <dbReference type="EC" id="2.3.2.27"/>
    </reaction>
</comment>